<feature type="region of interest" description="Disordered" evidence="2">
    <location>
        <begin position="286"/>
        <end position="306"/>
    </location>
</feature>
<dbReference type="PRINTS" id="PR00081">
    <property type="entry name" value="GDHRDH"/>
</dbReference>
<dbReference type="PANTHER" id="PTHR43157">
    <property type="entry name" value="PHOSPHATIDYLINOSITOL-GLYCAN BIOSYNTHESIS CLASS F PROTEIN-RELATED"/>
    <property type="match status" value="1"/>
</dbReference>
<dbReference type="RefSeq" id="WP_380618061.1">
    <property type="nucleotide sequence ID" value="NZ_JBHSDK010000003.1"/>
</dbReference>
<evidence type="ECO:0000256" key="1">
    <source>
        <dbReference type="ARBA" id="ARBA00023002"/>
    </source>
</evidence>
<reference evidence="4" key="1">
    <citation type="journal article" date="2019" name="Int. J. Syst. Evol. Microbiol.">
        <title>The Global Catalogue of Microorganisms (GCM) 10K type strain sequencing project: providing services to taxonomists for standard genome sequencing and annotation.</title>
        <authorList>
            <consortium name="The Broad Institute Genomics Platform"/>
            <consortium name="The Broad Institute Genome Sequencing Center for Infectious Disease"/>
            <person name="Wu L."/>
            <person name="Ma J."/>
        </authorList>
    </citation>
    <scope>NUCLEOTIDE SEQUENCE [LARGE SCALE GENOMIC DNA]</scope>
    <source>
        <strain evidence="4">IBRC-M 10908</strain>
    </source>
</reference>
<dbReference type="Proteomes" id="UP001595823">
    <property type="component" value="Unassembled WGS sequence"/>
</dbReference>
<dbReference type="Pfam" id="PF00106">
    <property type="entry name" value="adh_short"/>
    <property type="match status" value="1"/>
</dbReference>
<dbReference type="EMBL" id="JBHSDK010000003">
    <property type="protein sequence ID" value="MFC4334329.1"/>
    <property type="molecule type" value="Genomic_DNA"/>
</dbReference>
<name>A0ABV8TU79_9ACTN</name>
<dbReference type="Gene3D" id="3.40.50.720">
    <property type="entry name" value="NAD(P)-binding Rossmann-like Domain"/>
    <property type="match status" value="1"/>
</dbReference>
<gene>
    <name evidence="3" type="ORF">ACFPET_03855</name>
</gene>
<comment type="caution">
    <text evidence="3">The sequence shown here is derived from an EMBL/GenBank/DDBJ whole genome shotgun (WGS) entry which is preliminary data.</text>
</comment>
<accession>A0ABV8TU79</accession>
<evidence type="ECO:0000256" key="2">
    <source>
        <dbReference type="SAM" id="MobiDB-lite"/>
    </source>
</evidence>
<organism evidence="3 4">
    <name type="scientific">Salininema proteolyticum</name>
    <dbReference type="NCBI Taxonomy" id="1607685"/>
    <lineage>
        <taxon>Bacteria</taxon>
        <taxon>Bacillati</taxon>
        <taxon>Actinomycetota</taxon>
        <taxon>Actinomycetes</taxon>
        <taxon>Glycomycetales</taxon>
        <taxon>Glycomycetaceae</taxon>
        <taxon>Salininema</taxon>
    </lineage>
</organism>
<keyword evidence="4" id="KW-1185">Reference proteome</keyword>
<proteinExistence type="predicted"/>
<dbReference type="InterPro" id="IPR036291">
    <property type="entry name" value="NAD(P)-bd_dom_sf"/>
</dbReference>
<protein>
    <submittedName>
        <fullName evidence="3">SDR family NAD(P)-dependent oxidoreductase</fullName>
    </submittedName>
</protein>
<dbReference type="InterPro" id="IPR002347">
    <property type="entry name" value="SDR_fam"/>
</dbReference>
<dbReference type="PANTHER" id="PTHR43157:SF31">
    <property type="entry name" value="PHOSPHATIDYLINOSITOL-GLYCAN BIOSYNTHESIS CLASS F PROTEIN"/>
    <property type="match status" value="1"/>
</dbReference>
<sequence length="306" mass="32642">MNGTTTVITGGASGLGLAMAHQLAEAGHRIVLIGRDPTRTREAAERLHTSAPVTTYSCDLEQRSQVRALAAELAAGSHPVDNLINNAGAAFPRYERTTDGAERTYALNHHAPFLLTHALLATGTLTPQARIINMSSFVEKRGKLDPADPDVDGTSWSNRFYHQINVYATSKLLGLLATRALAHRLPHGMSAYNANPGMVKGTAMNRNAGGVMRLTAPLLRPFATTPDQGVQTPVQLATAPTPPQPSGGFFTKSNPDTPSLQARNDTLAATVYTKTAALLDIEPLTGYAHPTEKQSPPRPFPDTITP</sequence>
<evidence type="ECO:0000313" key="4">
    <source>
        <dbReference type="Proteomes" id="UP001595823"/>
    </source>
</evidence>
<dbReference type="SUPFAM" id="SSF51735">
    <property type="entry name" value="NAD(P)-binding Rossmann-fold domains"/>
    <property type="match status" value="1"/>
</dbReference>
<keyword evidence="1" id="KW-0560">Oxidoreductase</keyword>
<evidence type="ECO:0000313" key="3">
    <source>
        <dbReference type="EMBL" id="MFC4334329.1"/>
    </source>
</evidence>